<keyword evidence="4" id="KW-0805">Transcription regulation</keyword>
<reference evidence="11 12" key="1">
    <citation type="journal article" date="2019" name="Nat. Ecol. Evol.">
        <title>Megaphylogeny resolves global patterns of mushroom evolution.</title>
        <authorList>
            <person name="Varga T."/>
            <person name="Krizsan K."/>
            <person name="Foldi C."/>
            <person name="Dima B."/>
            <person name="Sanchez-Garcia M."/>
            <person name="Sanchez-Ramirez S."/>
            <person name="Szollosi G.J."/>
            <person name="Szarkandi J.G."/>
            <person name="Papp V."/>
            <person name="Albert L."/>
            <person name="Andreopoulos W."/>
            <person name="Angelini C."/>
            <person name="Antonin V."/>
            <person name="Barry K.W."/>
            <person name="Bougher N.L."/>
            <person name="Buchanan P."/>
            <person name="Buyck B."/>
            <person name="Bense V."/>
            <person name="Catcheside P."/>
            <person name="Chovatia M."/>
            <person name="Cooper J."/>
            <person name="Damon W."/>
            <person name="Desjardin D."/>
            <person name="Finy P."/>
            <person name="Geml J."/>
            <person name="Haridas S."/>
            <person name="Hughes K."/>
            <person name="Justo A."/>
            <person name="Karasinski D."/>
            <person name="Kautmanova I."/>
            <person name="Kiss B."/>
            <person name="Kocsube S."/>
            <person name="Kotiranta H."/>
            <person name="LaButti K.M."/>
            <person name="Lechner B.E."/>
            <person name="Liimatainen K."/>
            <person name="Lipzen A."/>
            <person name="Lukacs Z."/>
            <person name="Mihaltcheva S."/>
            <person name="Morgado L.N."/>
            <person name="Niskanen T."/>
            <person name="Noordeloos M.E."/>
            <person name="Ohm R.A."/>
            <person name="Ortiz-Santana B."/>
            <person name="Ovrebo C."/>
            <person name="Racz N."/>
            <person name="Riley R."/>
            <person name="Savchenko A."/>
            <person name="Shiryaev A."/>
            <person name="Soop K."/>
            <person name="Spirin V."/>
            <person name="Szebenyi C."/>
            <person name="Tomsovsky M."/>
            <person name="Tulloss R.E."/>
            <person name="Uehling J."/>
            <person name="Grigoriev I.V."/>
            <person name="Vagvolgyi C."/>
            <person name="Papp T."/>
            <person name="Martin F.M."/>
            <person name="Miettinen O."/>
            <person name="Hibbett D.S."/>
            <person name="Nagy L.G."/>
        </authorList>
    </citation>
    <scope>NUCLEOTIDE SEQUENCE [LARGE SCALE GENOMIC DNA]</scope>
    <source>
        <strain evidence="11 12">CBS 309.79</strain>
    </source>
</reference>
<feature type="compositionally biased region" description="Basic residues" evidence="9">
    <location>
        <begin position="707"/>
        <end position="717"/>
    </location>
</feature>
<dbReference type="PRINTS" id="PR00503">
    <property type="entry name" value="BROMODOMAIN"/>
</dbReference>
<evidence type="ECO:0000313" key="11">
    <source>
        <dbReference type="EMBL" id="TFL03693.1"/>
    </source>
</evidence>
<dbReference type="OrthoDB" id="6017at2759"/>
<evidence type="ECO:0000256" key="7">
    <source>
        <dbReference type="ARBA" id="ARBA00023242"/>
    </source>
</evidence>
<organism evidence="11 12">
    <name type="scientific">Pterulicium gracile</name>
    <dbReference type="NCBI Taxonomy" id="1884261"/>
    <lineage>
        <taxon>Eukaryota</taxon>
        <taxon>Fungi</taxon>
        <taxon>Dikarya</taxon>
        <taxon>Basidiomycota</taxon>
        <taxon>Agaricomycotina</taxon>
        <taxon>Agaricomycetes</taxon>
        <taxon>Agaricomycetidae</taxon>
        <taxon>Agaricales</taxon>
        <taxon>Pleurotineae</taxon>
        <taxon>Pterulaceae</taxon>
        <taxon>Pterulicium</taxon>
    </lineage>
</organism>
<evidence type="ECO:0000256" key="2">
    <source>
        <dbReference type="ARBA" id="ARBA00022737"/>
    </source>
</evidence>
<evidence type="ECO:0000256" key="1">
    <source>
        <dbReference type="ARBA" id="ARBA00004123"/>
    </source>
</evidence>
<comment type="subcellular location">
    <subcellularLocation>
        <location evidence="1">Nucleus</location>
    </subcellularLocation>
</comment>
<gene>
    <name evidence="11" type="ORF">BDV98DRAFT_396993</name>
</gene>
<feature type="compositionally biased region" description="Acidic residues" evidence="9">
    <location>
        <begin position="679"/>
        <end position="698"/>
    </location>
</feature>
<accession>A0A5C3QNZ3</accession>
<keyword evidence="3" id="KW-0156">Chromatin regulator</keyword>
<feature type="domain" description="Bromo" evidence="10">
    <location>
        <begin position="282"/>
        <end position="352"/>
    </location>
</feature>
<dbReference type="AlphaFoldDB" id="A0A5C3QNZ3"/>
<evidence type="ECO:0000256" key="5">
    <source>
        <dbReference type="ARBA" id="ARBA00023117"/>
    </source>
</evidence>
<feature type="region of interest" description="Disordered" evidence="9">
    <location>
        <begin position="675"/>
        <end position="736"/>
    </location>
</feature>
<name>A0A5C3QNZ3_9AGAR</name>
<keyword evidence="2" id="KW-0677">Repeat</keyword>
<feature type="compositionally biased region" description="Pro residues" evidence="9">
    <location>
        <begin position="613"/>
        <end position="625"/>
    </location>
</feature>
<dbReference type="Pfam" id="PF00439">
    <property type="entry name" value="Bromodomain"/>
    <property type="match status" value="2"/>
</dbReference>
<feature type="compositionally biased region" description="Low complexity" evidence="9">
    <location>
        <begin position="585"/>
        <end position="612"/>
    </location>
</feature>
<dbReference type="Gene3D" id="1.20.920.10">
    <property type="entry name" value="Bromodomain-like"/>
    <property type="match status" value="2"/>
</dbReference>
<dbReference type="SUPFAM" id="SSF47370">
    <property type="entry name" value="Bromodomain"/>
    <property type="match status" value="2"/>
</dbReference>
<evidence type="ECO:0000256" key="4">
    <source>
        <dbReference type="ARBA" id="ARBA00023015"/>
    </source>
</evidence>
<dbReference type="CDD" id="cd04369">
    <property type="entry name" value="Bromodomain"/>
    <property type="match status" value="1"/>
</dbReference>
<evidence type="ECO:0000256" key="8">
    <source>
        <dbReference type="PROSITE-ProRule" id="PRU00035"/>
    </source>
</evidence>
<keyword evidence="7" id="KW-0539">Nucleus</keyword>
<evidence type="ECO:0000256" key="3">
    <source>
        <dbReference type="ARBA" id="ARBA00022853"/>
    </source>
</evidence>
<dbReference type="InterPro" id="IPR037382">
    <property type="entry name" value="Rsc/polybromo"/>
</dbReference>
<proteinExistence type="predicted"/>
<feature type="compositionally biased region" description="Pro residues" evidence="9">
    <location>
        <begin position="419"/>
        <end position="431"/>
    </location>
</feature>
<feature type="compositionally biased region" description="Low complexity" evidence="9">
    <location>
        <begin position="484"/>
        <end position="503"/>
    </location>
</feature>
<sequence>MEASSCRDLVEVGEFDLPVLLNASESCDPTIELSGHGGPLLCPPSNKLRPTPPLVITCSLLKARVEMGKRDIGATNGAAEDGGHRLKRRKESGHVQDLAQDASGQGVQNGMVVGGGNRAESVESVREQGLQWYQVLKDATDKTGRVLSPIFLKQPPKRQYPDYYQIIQRPIAFEDIRKKLVSNGYESLHGVKEDFDLCFNNAREYNMKESDVWKDAKTLQKLINKEFSKVFGGEQETDVAAPNGAPVLATPATEDTGKGKPPSMNRLLKSRLTKLTEMTAEDGRVKSSMFMELPNKKDWAIYYQQIKRPMALEMIHKRLKRKEYENSQDFANDVELVFQNAMEFNQEGTGIYIDAQSLRDEFKRLMSDLPAPHALPQYSKPTIPKIKLKLPTLQQPSQPAASSSTALFLAPANAAPVDTPEPAPAPQPAPPKIKITPKAVVQPTAKSPEIQATAVSASPPAAKVREPVKAATPAPTLPRMSLRSSTAASTAPAAPSASTSTSAVSATPALPVAPMRSGNTQVISPSIVTPAAKAPATASKSTVPSTPSAYTYGPGYAPPHDPNANWPLFPGYGAQDSAYPGLALPQYGQPSQAPSQPQYTQPAQQQEPQVPQSQPPPPPPPPPQPSLSLRSVTLVTDPRGRVLRLDHRDGVTCWALRLGVKEHSLCVRNILRLPSAADGDGDESSEDEAEDEAMDVDAADGPAVTRNGKKRKGKGRAQKVSPKEKAAKGKKRTSVPSEIQISLNGTAVKETVSSGGEWLIHNIPIGMNTVEISEKPCGDGNMVWKVFAHRIEDS</sequence>
<dbReference type="STRING" id="1884261.A0A5C3QNZ3"/>
<feature type="domain" description="Bromo" evidence="10">
    <location>
        <begin position="143"/>
        <end position="213"/>
    </location>
</feature>
<keyword evidence="5 8" id="KW-0103">Bromodomain</keyword>
<feature type="region of interest" description="Disordered" evidence="9">
    <location>
        <begin position="241"/>
        <end position="262"/>
    </location>
</feature>
<dbReference type="GO" id="GO:0003682">
    <property type="term" value="F:chromatin binding"/>
    <property type="evidence" value="ECO:0007669"/>
    <property type="project" value="TreeGrafter"/>
</dbReference>
<feature type="region of interest" description="Disordered" evidence="9">
    <location>
        <begin position="414"/>
        <end position="433"/>
    </location>
</feature>
<protein>
    <recommendedName>
        <fullName evidence="10">Bromo domain-containing protein</fullName>
    </recommendedName>
</protein>
<evidence type="ECO:0000259" key="10">
    <source>
        <dbReference type="PROSITE" id="PS50014"/>
    </source>
</evidence>
<dbReference type="GO" id="GO:0006338">
    <property type="term" value="P:chromatin remodeling"/>
    <property type="evidence" value="ECO:0007669"/>
    <property type="project" value="InterPro"/>
</dbReference>
<dbReference type="GO" id="GO:0016586">
    <property type="term" value="C:RSC-type complex"/>
    <property type="evidence" value="ECO:0007669"/>
    <property type="project" value="InterPro"/>
</dbReference>
<dbReference type="PROSITE" id="PS50014">
    <property type="entry name" value="BROMODOMAIN_2"/>
    <property type="match status" value="2"/>
</dbReference>
<evidence type="ECO:0000256" key="9">
    <source>
        <dbReference type="SAM" id="MobiDB-lite"/>
    </source>
</evidence>
<dbReference type="GO" id="GO:0006368">
    <property type="term" value="P:transcription elongation by RNA polymerase II"/>
    <property type="evidence" value="ECO:0007669"/>
    <property type="project" value="TreeGrafter"/>
</dbReference>
<dbReference type="PANTHER" id="PTHR16062">
    <property type="entry name" value="SWI/SNF-RELATED"/>
    <property type="match status" value="1"/>
</dbReference>
<dbReference type="Proteomes" id="UP000305067">
    <property type="component" value="Unassembled WGS sequence"/>
</dbReference>
<feature type="region of interest" description="Disordered" evidence="9">
    <location>
        <begin position="440"/>
        <end position="503"/>
    </location>
</feature>
<evidence type="ECO:0000313" key="12">
    <source>
        <dbReference type="Proteomes" id="UP000305067"/>
    </source>
</evidence>
<dbReference type="PANTHER" id="PTHR16062:SF19">
    <property type="entry name" value="PROTEIN POLYBROMO-1"/>
    <property type="match status" value="1"/>
</dbReference>
<keyword evidence="12" id="KW-1185">Reference proteome</keyword>
<evidence type="ECO:0000256" key="6">
    <source>
        <dbReference type="ARBA" id="ARBA00023163"/>
    </source>
</evidence>
<dbReference type="InterPro" id="IPR036427">
    <property type="entry name" value="Bromodomain-like_sf"/>
</dbReference>
<feature type="region of interest" description="Disordered" evidence="9">
    <location>
        <begin position="580"/>
        <end position="629"/>
    </location>
</feature>
<dbReference type="SMART" id="SM00297">
    <property type="entry name" value="BROMO"/>
    <property type="match status" value="2"/>
</dbReference>
<dbReference type="InterPro" id="IPR001487">
    <property type="entry name" value="Bromodomain"/>
</dbReference>
<dbReference type="EMBL" id="ML178820">
    <property type="protein sequence ID" value="TFL03693.1"/>
    <property type="molecule type" value="Genomic_DNA"/>
</dbReference>
<keyword evidence="6" id="KW-0804">Transcription</keyword>